<keyword evidence="6" id="KW-1185">Reference proteome</keyword>
<feature type="domain" description="Chorein N-terminal" evidence="4">
    <location>
        <begin position="1"/>
        <end position="415"/>
    </location>
</feature>
<evidence type="ECO:0000313" key="5">
    <source>
        <dbReference type="EMBL" id="KAK8884749.1"/>
    </source>
</evidence>
<feature type="compositionally biased region" description="Basic and acidic residues" evidence="3">
    <location>
        <begin position="1401"/>
        <end position="1417"/>
    </location>
</feature>
<dbReference type="InterPro" id="IPR026854">
    <property type="entry name" value="VPS13_N"/>
</dbReference>
<feature type="compositionally biased region" description="Basic and acidic residues" evidence="3">
    <location>
        <begin position="2270"/>
        <end position="2292"/>
    </location>
</feature>
<sequence length="3084" mass="349722">MLELVLSKLITHYLKEYIQKIDSSQMEMKIWKGHATFDNLDLLSTALSAHHIPLFIKKGTINHVDLNFPWKKLNTEACVIEIKDVYIVCSLDGQILIQKDLQATEDAIHLEDTKKDFSKEDAKGTWQSLANTVIDNARIDIENIHFRIEIPWRNSNVALGFIIPKISMHTVDENNQQIKVIKHFQILRKLLTFEGLSIYFDIYTEPVELNENFLCTMIQLMKSDWPHQYIMSPLTIECLLIHTRNNPDVIQNQLEILTKDIFFSLDFLQCRALLELNEEWKRFSIQRKYAHCLRPIDFESTNDNWLYAHRCAISRAFHHIFKPKLAIIILTNRQKYLKAYRKLHTDTKNPLIKSLKVFDPSLEKLENKIGPQASLFLRQFAEAVTRKESKEKDTSLSALDMSELKGLINTTDQFFKSSSFSMSLDIPSFKLGLNYSVDQPLFTIDFIRTIGELKSTEKEVNVSLKITNLEMKSYFNNQIRQIFNVNRSILDSFLILHLTIPTSTSASTITVDVAPFMINLDSDALNNTATFFANFQDSSGQSESQDKERKIIVLDVAEQFQKLTTFKNYSMTVNFNEIVTVFPFVHHEENTELRLEISRIMISKELNEVIQPDAPSFDMNFNLSFTINQFQFAGFPLISSFTTHFLASVTFYQKSTNIDVNTKFVLDNLAFYMMNFDYQSVMDTIHTILSLEIFNLSAPEISSDTKTVMSFTRTQFDFQLLIKEFMIQMKDDKNDTKVFFRDITNKSAIFKTNSEFSFLMKSLMSVNNDFEELNLTNDEKCCELVIKKSDFQIHIYNSEINLDFPWIQWIQRYILNFISSISDDDITSIKDEVSRNKNKSKECFKEEEEKKEEKVEKEEEKENVEIEKTKIQIILHDSQLIYKDPSGDILFPFSFVSVSSTEDGYFIDSQSISINYKNLVVLSPTSFNVTYKSSQYKSEINSDLPFISMQISPSAFHSILRFVFDLKDYVQSTLKLLNENKKEEVKNSTLNEEMQESVGLFNFTADGIKVEAYENNSSSSSFASIQASKLIVDVQYDSKAIKVIVSLDDVDSHQLFLNDLIGLCAFDQFKLTYQQITDLPDQVEIDLSPPKQEINVRIPFIFYVMKFITSDEYDKPSDSNTKYKFDINLPSSKIFLLGKTKKILAAHLGDAHFTCLLSKNNELQLDIQSLALYALTESLMQINCKEKLLDIKNATSFSFKGNLLKYHQSQLDVAFNLPSIYEIIEELISEIGISESSNDQMKRNSSDPSNAIEEIEQNSQVLFFGIDLNIEKLLVKVLPQKVDPKFFLFEFCDFQFVLKLSDIKKFSSLFINSISISINDQNLHPTQISEVRSVISFNDSFDPSSETHESISHLDHKAPVEPFIITKVSSSISLQSICINYSHRIASAVIVCFVPPPKEIDQSNDQKNEQNQIKKSEGNSNKSAKPNFIVNIKGEFNINEFKIILWLLEPIATLNIIGFSASRTDRWNAHIRRIEISSENNSLLRCKNDKDLLTFYKEKKAYYMAFNTETEIFFDDKFVLQLTSYIMWSPLLHIPLSSSSDQPSNMISLPFNLILFIPKLSILIPTKFNSTLHIDFSLTLKLIEETIQGSILSLSAYFTNLAGNKYRPMIEDLSINAIRKLSSPTSVSITLSISNVQCVVSALDISIFASIYESILNAYKSLTFSVESSSNSATGVTDITFTSGMINLIICRDNRSSQMFDPLFKLSIPPISFILNSNNENENGNIAVQIQPYIQYFNETTGKWDMIVEPFSLGALMFLQSQVFNVAINVNRGININLPSTAIIQYMNLYNDIDESLSRNDVQSMTFPRFWIQNGLEIEIFIAILPASMKVDPQYFNLIPGQIIPVYNLFKDSKIQVIAQEVPIETFTPQQLAYPTYFSNSICISKKPYKGGTLIQVNTTMQLYNGTSIKIDLFVRDGKDFAKYATVDPNQKYPLRFEEDKSTEFLFVEHTEEKAKHKFQIVKISPNDQQPTTFPFWYGDKQINLIKVMSVDSISGNRIVLIVPSIIAINNLPIPLYIMHGNLHSDSKSSGKEAAKVKEQQLDTQIIEIPVEKHCNLLFIGPDNDKINAGLSLDMSHFTRMDTLQFSYNEIQSIHVFSSMAGTTIDIAVIFEQDKATGQLSIIFFSPVVFFNMTNLPIQVLEDSAKVKEPHSLTIMGQSSGLWCPRSYITDSSTHTVNIEIPGLTYKSIKPFDCTVQARSVIFLSSVDNDQMATPLRYNVTKSERTSIVTFSSFLIVKNELEVAISLQPILSIPKMTQSPLEQLSTKNQNENETKNEKETQKNEEENKESEKIISTNNTDTESENEIETKKNGMYSITSHSMSLGDRIKIPSGESVNVETMTLSGAFLLSVEGYQTTPALSLISQQKAAFRVMSQSSFTILELEVSDTKTSFVSCIRRRNFPTPFLIANCLGVQIEAYHLIPVNPFIIEPHSTSIYAFDEPFSYPSLHVDIKHKSDKEGENIRLDISLVDDCETMIIENSLLNGKPILLTIQPNSNGTRAIILSQETLSVASESHYYWFFSITVDVIRISIIDLLMREFALISLGEISAEFHIHYGMRVFKFNLGTLQVDDQHPYSQCPVVLHGRKCGNVPFFHLDATSPIGSLWMDNIFYVNATMQRIDAAFDASFISDCFQMAKGLMKPIETAIAPAQARIKPSESTVHINWLEISPIYICASFKGGYSKRPPLFGPIPWYIKLLPSVNSARILLPGIVIAHLTDRLKETREKVTGDYKSAAFSQILSILGISGRIMQSFGIADSIARILRIRMHSDLVDIGDASNAMITGEPSLANEPNSLNAFEGTSFDNRRQVLGPFSHHSLSLIMGKIESLDIKGSQTIHRILSGFGSNNESEMQQIGIKIKMVPGCGFGYGVFGILTKPTINPMPKLLPMAGISISRMPRAYPNNHIGKYSLFLSKAQAVIMKNTGASSSSSPSPASAAPGSSLAYDSSVSFITADDSSSDFNASDPSREFTGFIPVTPISISASASSSSGEKIRMKFRCTMTQNFVCLTDFTVFVLNPTAEKIVSKLGFKEIERVSVRRCQVEMTAKKKKKSILCSTAKEEKAQRISTFIKSQQFMAQMFKTSLLE</sequence>
<dbReference type="Proteomes" id="UP001470230">
    <property type="component" value="Unassembled WGS sequence"/>
</dbReference>
<name>A0ABR2K0W6_9EUKA</name>
<organism evidence="5 6">
    <name type="scientific">Tritrichomonas musculus</name>
    <dbReference type="NCBI Taxonomy" id="1915356"/>
    <lineage>
        <taxon>Eukaryota</taxon>
        <taxon>Metamonada</taxon>
        <taxon>Parabasalia</taxon>
        <taxon>Tritrichomonadida</taxon>
        <taxon>Tritrichomonadidae</taxon>
        <taxon>Tritrichomonas</taxon>
    </lineage>
</organism>
<keyword evidence="2" id="KW-0175">Coiled coil</keyword>
<dbReference type="EMBL" id="JAPFFF010000008">
    <property type="protein sequence ID" value="KAK8884749.1"/>
    <property type="molecule type" value="Genomic_DNA"/>
</dbReference>
<evidence type="ECO:0000256" key="1">
    <source>
        <dbReference type="ARBA" id="ARBA00022448"/>
    </source>
</evidence>
<gene>
    <name evidence="5" type="ORF">M9Y10_043869</name>
</gene>
<evidence type="ECO:0000256" key="2">
    <source>
        <dbReference type="SAM" id="Coils"/>
    </source>
</evidence>
<proteinExistence type="predicted"/>
<evidence type="ECO:0000259" key="4">
    <source>
        <dbReference type="Pfam" id="PF12624"/>
    </source>
</evidence>
<accession>A0ABR2K0W6</accession>
<dbReference type="Pfam" id="PF12624">
    <property type="entry name" value="VPS13_N"/>
    <property type="match status" value="1"/>
</dbReference>
<protein>
    <recommendedName>
        <fullName evidence="4">Chorein N-terminal domain-containing protein</fullName>
    </recommendedName>
</protein>
<reference evidence="5 6" key="1">
    <citation type="submission" date="2024-04" db="EMBL/GenBank/DDBJ databases">
        <title>Tritrichomonas musculus Genome.</title>
        <authorList>
            <person name="Alves-Ferreira E."/>
            <person name="Grigg M."/>
            <person name="Lorenzi H."/>
            <person name="Galac M."/>
        </authorList>
    </citation>
    <scope>NUCLEOTIDE SEQUENCE [LARGE SCALE GENOMIC DNA]</scope>
    <source>
        <strain evidence="5 6">EAF2021</strain>
    </source>
</reference>
<keyword evidence="1" id="KW-0813">Transport</keyword>
<comment type="caution">
    <text evidence="5">The sequence shown here is derived from an EMBL/GenBank/DDBJ whole genome shotgun (WGS) entry which is preliminary data.</text>
</comment>
<feature type="coiled-coil region" evidence="2">
    <location>
        <begin position="841"/>
        <end position="872"/>
    </location>
</feature>
<evidence type="ECO:0000313" key="6">
    <source>
        <dbReference type="Proteomes" id="UP001470230"/>
    </source>
</evidence>
<evidence type="ECO:0000256" key="3">
    <source>
        <dbReference type="SAM" id="MobiDB-lite"/>
    </source>
</evidence>
<feature type="region of interest" description="Disordered" evidence="3">
    <location>
        <begin position="1401"/>
        <end position="1421"/>
    </location>
</feature>
<feature type="region of interest" description="Disordered" evidence="3">
    <location>
        <begin position="2262"/>
        <end position="2306"/>
    </location>
</feature>